<keyword evidence="3" id="KW-1185">Reference proteome</keyword>
<reference evidence="2" key="2">
    <citation type="submission" date="2021-08" db="EMBL/GenBank/DDBJ databases">
        <authorList>
            <person name="Eriksson T."/>
        </authorList>
    </citation>
    <scope>NUCLEOTIDE SEQUENCE</scope>
    <source>
        <strain evidence="2">Stoneville</strain>
        <tissue evidence="2">Whole head</tissue>
    </source>
</reference>
<gene>
    <name evidence="2" type="ORF">GEV33_006321</name>
</gene>
<dbReference type="PANTHER" id="PTHR47160">
    <property type="entry name" value="PUTATIVE-RELATED"/>
    <property type="match status" value="1"/>
</dbReference>
<sequence length="444" mass="51402">MVEKIRSWNMVPRNREELWRAIQQEWIELNEEHCFKTVSNERALNITLAKHFAADDAKESTQHGYCYDLNFANGLSDPDFRYRPRQFGERRGKYIKVEQTPCQGFSTSSGQRLRPIRVKCRGEEGPRGLSEDTDGVIDQRRKKDSEDLPPALALPRTLFGFQAPGLVERPSICHKENRGTCLAEVRLSTRGQETYVGSRHTITKVIPKNLKYLTKMMNTIKQQVKAGKDPPRLLLSRASTSFSKGASTSCSSLSNISQTIRQVRSLEHVGPSIPKCLEDVVVTEKYQKTDKGEQFLLFDSKDKDRILMFATRRNLDFPIKSQEWFMDGTFKIVPKLFYQLFTIHGNINGAYALAFVRVEYVTNAFDILLDNEHLCYTDIKPLIEYFEQTWIGKMERKERRPPVYEHSLWNFYERNIHGQQRTNNVVEGWHSSMGKTFQAKEPSV</sequence>
<evidence type="ECO:0000256" key="1">
    <source>
        <dbReference type="SAM" id="MobiDB-lite"/>
    </source>
</evidence>
<feature type="region of interest" description="Disordered" evidence="1">
    <location>
        <begin position="122"/>
        <end position="147"/>
    </location>
</feature>
<comment type="caution">
    <text evidence="2">The sequence shown here is derived from an EMBL/GenBank/DDBJ whole genome shotgun (WGS) entry which is preliminary data.</text>
</comment>
<protein>
    <recommendedName>
        <fullName evidence="4">MULE transposase domain-containing protein</fullName>
    </recommendedName>
</protein>
<evidence type="ECO:0000313" key="3">
    <source>
        <dbReference type="Proteomes" id="UP000719412"/>
    </source>
</evidence>
<organism evidence="2 3">
    <name type="scientific">Tenebrio molitor</name>
    <name type="common">Yellow mealworm beetle</name>
    <dbReference type="NCBI Taxonomy" id="7067"/>
    <lineage>
        <taxon>Eukaryota</taxon>
        <taxon>Metazoa</taxon>
        <taxon>Ecdysozoa</taxon>
        <taxon>Arthropoda</taxon>
        <taxon>Hexapoda</taxon>
        <taxon>Insecta</taxon>
        <taxon>Pterygota</taxon>
        <taxon>Neoptera</taxon>
        <taxon>Endopterygota</taxon>
        <taxon>Coleoptera</taxon>
        <taxon>Polyphaga</taxon>
        <taxon>Cucujiformia</taxon>
        <taxon>Tenebrionidae</taxon>
        <taxon>Tenebrio</taxon>
    </lineage>
</organism>
<dbReference type="Proteomes" id="UP000719412">
    <property type="component" value="Unassembled WGS sequence"/>
</dbReference>
<reference evidence="2" key="1">
    <citation type="journal article" date="2020" name="J Insects Food Feed">
        <title>The yellow mealworm (Tenebrio molitor) genome: a resource for the emerging insects as food and feed industry.</title>
        <authorList>
            <person name="Eriksson T."/>
            <person name="Andere A."/>
            <person name="Kelstrup H."/>
            <person name="Emery V."/>
            <person name="Picard C."/>
        </authorList>
    </citation>
    <scope>NUCLEOTIDE SEQUENCE</scope>
    <source>
        <strain evidence="2">Stoneville</strain>
        <tissue evidence="2">Whole head</tissue>
    </source>
</reference>
<evidence type="ECO:0000313" key="2">
    <source>
        <dbReference type="EMBL" id="KAH0816470.1"/>
    </source>
</evidence>
<proteinExistence type="predicted"/>
<name>A0A8J6LDA6_TENMO</name>
<evidence type="ECO:0008006" key="4">
    <source>
        <dbReference type="Google" id="ProtNLM"/>
    </source>
</evidence>
<accession>A0A8J6LDA6</accession>
<dbReference type="EMBL" id="JABDTM020021475">
    <property type="protein sequence ID" value="KAH0816470.1"/>
    <property type="molecule type" value="Genomic_DNA"/>
</dbReference>
<dbReference type="PANTHER" id="PTHR47160:SF10">
    <property type="entry name" value="MULE TRANSPOSASE DOMAIN-CONTAINING PROTEIN"/>
    <property type="match status" value="1"/>
</dbReference>
<dbReference type="AlphaFoldDB" id="A0A8J6LDA6"/>
<feature type="compositionally biased region" description="Basic and acidic residues" evidence="1">
    <location>
        <begin position="137"/>
        <end position="146"/>
    </location>
</feature>